<keyword evidence="1 8" id="KW-0597">Phosphoprotein</keyword>
<keyword evidence="6" id="KW-0238">DNA-binding</keyword>
<dbReference type="Pfam" id="PF25601">
    <property type="entry name" value="AAA_lid_14"/>
    <property type="match status" value="1"/>
</dbReference>
<dbReference type="GO" id="GO:0000160">
    <property type="term" value="P:phosphorelay signal transduction system"/>
    <property type="evidence" value="ECO:0007669"/>
    <property type="project" value="UniProtKB-KW"/>
</dbReference>
<dbReference type="Proteomes" id="UP000664417">
    <property type="component" value="Unassembled WGS sequence"/>
</dbReference>
<evidence type="ECO:0000256" key="7">
    <source>
        <dbReference type="ARBA" id="ARBA00023163"/>
    </source>
</evidence>
<dbReference type="SUPFAM" id="SSF46689">
    <property type="entry name" value="Homeodomain-like"/>
    <property type="match status" value="1"/>
</dbReference>
<sequence>MARIMICDDEPSIRKTLAEILEDENHDCDTADSGESLLNQLRRAEARFDAVFLDVWLPGIDGVETLAKMREQGYQMPVIVISGHATLDLGVKATKLGAFDFLEKPLNLDKVMVTLNNALKQQQLERRQAQLEAQIPEEEMIGGSNAIVALKEDIQMAAPSTGRVLILGESGSGKELAARRIHFFSDRAREPFIEMNCAAIPENLIESELFGHHKGSFTDAKESKAGKFEQADGGTLFLDEIADMSLNTQAKVLRVLQEQRFHRVGGSKVIKVDVRVIAATNKDLEAEIEAGHFREDLYYRLNVIPLRVPPLRERPEDIMLLIAYFIKQFAGRYGRPNLAFTPEAERGLCGYHWPGNVRELRNIAERLVIMSRKSVLDLGDLPRQISGKSEDSSWFGKFDSLREAREDFERRYIEYQLNENGGNITKTAEILKLERSNLHKKMKQLKISPSTQP</sequence>
<dbReference type="Pfam" id="PF00158">
    <property type="entry name" value="Sigma54_activat"/>
    <property type="match status" value="1"/>
</dbReference>
<protein>
    <submittedName>
        <fullName evidence="12">Sigma-54-dependent Fis family transcriptional regulator</fullName>
    </submittedName>
</protein>
<dbReference type="InterPro" id="IPR002197">
    <property type="entry name" value="HTH_Fis"/>
</dbReference>
<dbReference type="GO" id="GO:0006355">
    <property type="term" value="P:regulation of DNA-templated transcription"/>
    <property type="evidence" value="ECO:0007669"/>
    <property type="project" value="InterPro"/>
</dbReference>
<keyword evidence="2" id="KW-0547">Nucleotide-binding</keyword>
<dbReference type="Pfam" id="PF00072">
    <property type="entry name" value="Response_reg"/>
    <property type="match status" value="1"/>
</dbReference>
<keyword evidence="13" id="KW-1185">Reference proteome</keyword>
<keyword evidence="7" id="KW-0804">Transcription</keyword>
<evidence type="ECO:0000313" key="12">
    <source>
        <dbReference type="EMBL" id="MBO1319030.1"/>
    </source>
</evidence>
<dbReference type="InterPro" id="IPR025944">
    <property type="entry name" value="Sigma_54_int_dom_CS"/>
</dbReference>
<dbReference type="CDD" id="cd00009">
    <property type="entry name" value="AAA"/>
    <property type="match status" value="1"/>
</dbReference>
<dbReference type="PROSITE" id="PS00676">
    <property type="entry name" value="SIGMA54_INTERACT_2"/>
    <property type="match status" value="1"/>
</dbReference>
<dbReference type="PROSITE" id="PS50110">
    <property type="entry name" value="RESPONSE_REGULATORY"/>
    <property type="match status" value="1"/>
</dbReference>
<dbReference type="InterPro" id="IPR025943">
    <property type="entry name" value="Sigma_54_int_dom_ATP-bd_2"/>
</dbReference>
<dbReference type="PROSITE" id="PS00688">
    <property type="entry name" value="SIGMA54_INTERACT_3"/>
    <property type="match status" value="1"/>
</dbReference>
<reference evidence="12" key="1">
    <citation type="submission" date="2021-03" db="EMBL/GenBank/DDBJ databases">
        <authorList>
            <person name="Wang G."/>
        </authorList>
    </citation>
    <scope>NUCLEOTIDE SEQUENCE</scope>
    <source>
        <strain evidence="12">KCTC 12899</strain>
    </source>
</reference>
<evidence type="ECO:0000256" key="3">
    <source>
        <dbReference type="ARBA" id="ARBA00022840"/>
    </source>
</evidence>
<dbReference type="InterPro" id="IPR003593">
    <property type="entry name" value="AAA+_ATPase"/>
</dbReference>
<evidence type="ECO:0000256" key="9">
    <source>
        <dbReference type="SAM" id="Coils"/>
    </source>
</evidence>
<dbReference type="Gene3D" id="3.40.50.300">
    <property type="entry name" value="P-loop containing nucleotide triphosphate hydrolases"/>
    <property type="match status" value="1"/>
</dbReference>
<feature type="coiled-coil region" evidence="9">
    <location>
        <begin position="398"/>
        <end position="448"/>
    </location>
</feature>
<evidence type="ECO:0000259" key="10">
    <source>
        <dbReference type="PROSITE" id="PS50045"/>
    </source>
</evidence>
<keyword evidence="4" id="KW-0902">Two-component regulatory system</keyword>
<accession>A0A8J7QIW6</accession>
<dbReference type="AlphaFoldDB" id="A0A8J7QIW6"/>
<evidence type="ECO:0000256" key="1">
    <source>
        <dbReference type="ARBA" id="ARBA00022553"/>
    </source>
</evidence>
<evidence type="ECO:0000256" key="5">
    <source>
        <dbReference type="ARBA" id="ARBA00023015"/>
    </source>
</evidence>
<dbReference type="SMART" id="SM00448">
    <property type="entry name" value="REC"/>
    <property type="match status" value="1"/>
</dbReference>
<gene>
    <name evidence="12" type="ORF">J3U88_11225</name>
</gene>
<dbReference type="Gene3D" id="1.10.10.60">
    <property type="entry name" value="Homeodomain-like"/>
    <property type="match status" value="1"/>
</dbReference>
<evidence type="ECO:0000256" key="4">
    <source>
        <dbReference type="ARBA" id="ARBA00023012"/>
    </source>
</evidence>
<evidence type="ECO:0000256" key="2">
    <source>
        <dbReference type="ARBA" id="ARBA00022741"/>
    </source>
</evidence>
<dbReference type="Gene3D" id="3.40.50.2300">
    <property type="match status" value="1"/>
</dbReference>
<dbReference type="SUPFAM" id="SSF52540">
    <property type="entry name" value="P-loop containing nucleoside triphosphate hydrolases"/>
    <property type="match status" value="1"/>
</dbReference>
<dbReference type="GO" id="GO:0043565">
    <property type="term" value="F:sequence-specific DNA binding"/>
    <property type="evidence" value="ECO:0007669"/>
    <property type="project" value="InterPro"/>
</dbReference>
<keyword evidence="9" id="KW-0175">Coiled coil</keyword>
<dbReference type="InterPro" id="IPR009057">
    <property type="entry name" value="Homeodomain-like_sf"/>
</dbReference>
<dbReference type="FunFam" id="3.40.50.300:FF:000006">
    <property type="entry name" value="DNA-binding transcriptional regulator NtrC"/>
    <property type="match status" value="1"/>
</dbReference>
<dbReference type="EMBL" id="JAFREP010000008">
    <property type="protein sequence ID" value="MBO1319030.1"/>
    <property type="molecule type" value="Genomic_DNA"/>
</dbReference>
<comment type="caution">
    <text evidence="12">The sequence shown here is derived from an EMBL/GenBank/DDBJ whole genome shotgun (WGS) entry which is preliminary data.</text>
</comment>
<dbReference type="PANTHER" id="PTHR32071">
    <property type="entry name" value="TRANSCRIPTIONAL REGULATORY PROTEIN"/>
    <property type="match status" value="1"/>
</dbReference>
<feature type="domain" description="Response regulatory" evidence="11">
    <location>
        <begin position="3"/>
        <end position="119"/>
    </location>
</feature>
<dbReference type="SMART" id="SM00382">
    <property type="entry name" value="AAA"/>
    <property type="match status" value="1"/>
</dbReference>
<dbReference type="PANTHER" id="PTHR32071:SF17">
    <property type="entry name" value="TRANSCRIPTIONAL REGULATOR (NTRC FAMILY)"/>
    <property type="match status" value="1"/>
</dbReference>
<keyword evidence="3" id="KW-0067">ATP-binding</keyword>
<organism evidence="12 13">
    <name type="scientific">Acanthopleuribacter pedis</name>
    <dbReference type="NCBI Taxonomy" id="442870"/>
    <lineage>
        <taxon>Bacteria</taxon>
        <taxon>Pseudomonadati</taxon>
        <taxon>Acidobacteriota</taxon>
        <taxon>Holophagae</taxon>
        <taxon>Acanthopleuribacterales</taxon>
        <taxon>Acanthopleuribacteraceae</taxon>
        <taxon>Acanthopleuribacter</taxon>
    </lineage>
</organism>
<dbReference type="InterPro" id="IPR058031">
    <property type="entry name" value="AAA_lid_NorR"/>
</dbReference>
<dbReference type="InterPro" id="IPR001789">
    <property type="entry name" value="Sig_transdc_resp-reg_receiver"/>
</dbReference>
<evidence type="ECO:0000256" key="6">
    <source>
        <dbReference type="ARBA" id="ARBA00023125"/>
    </source>
</evidence>
<dbReference type="InterPro" id="IPR027417">
    <property type="entry name" value="P-loop_NTPase"/>
</dbReference>
<dbReference type="SUPFAM" id="SSF52172">
    <property type="entry name" value="CheY-like"/>
    <property type="match status" value="1"/>
</dbReference>
<feature type="modified residue" description="4-aspartylphosphate" evidence="8">
    <location>
        <position position="54"/>
    </location>
</feature>
<feature type="domain" description="Sigma-54 factor interaction" evidence="10">
    <location>
        <begin position="140"/>
        <end position="369"/>
    </location>
</feature>
<dbReference type="RefSeq" id="WP_207858851.1">
    <property type="nucleotide sequence ID" value="NZ_JAFREP010000008.1"/>
</dbReference>
<evidence type="ECO:0000256" key="8">
    <source>
        <dbReference type="PROSITE-ProRule" id="PRU00169"/>
    </source>
</evidence>
<dbReference type="Gene3D" id="1.10.8.60">
    <property type="match status" value="1"/>
</dbReference>
<dbReference type="PROSITE" id="PS50045">
    <property type="entry name" value="SIGMA54_INTERACT_4"/>
    <property type="match status" value="1"/>
</dbReference>
<evidence type="ECO:0000259" key="11">
    <source>
        <dbReference type="PROSITE" id="PS50110"/>
    </source>
</evidence>
<evidence type="ECO:0000313" key="13">
    <source>
        <dbReference type="Proteomes" id="UP000664417"/>
    </source>
</evidence>
<proteinExistence type="predicted"/>
<dbReference type="FunFam" id="3.40.50.2300:FF:000018">
    <property type="entry name" value="DNA-binding transcriptional regulator NtrC"/>
    <property type="match status" value="1"/>
</dbReference>
<dbReference type="Pfam" id="PF02954">
    <property type="entry name" value="HTH_8"/>
    <property type="match status" value="1"/>
</dbReference>
<dbReference type="GO" id="GO:0005524">
    <property type="term" value="F:ATP binding"/>
    <property type="evidence" value="ECO:0007669"/>
    <property type="project" value="UniProtKB-KW"/>
</dbReference>
<dbReference type="InterPro" id="IPR011006">
    <property type="entry name" value="CheY-like_superfamily"/>
</dbReference>
<keyword evidence="5" id="KW-0805">Transcription regulation</keyword>
<dbReference type="CDD" id="cd17550">
    <property type="entry name" value="REC_NtrX-like"/>
    <property type="match status" value="1"/>
</dbReference>
<dbReference type="InterPro" id="IPR002078">
    <property type="entry name" value="Sigma_54_int"/>
</dbReference>
<name>A0A8J7QIW6_9BACT</name>